<dbReference type="AlphaFoldDB" id="A0A918DXS6"/>
<protein>
    <submittedName>
        <fullName evidence="1">Uncharacterized protein</fullName>
    </submittedName>
</protein>
<dbReference type="Proteomes" id="UP000599578">
    <property type="component" value="Unassembled WGS sequence"/>
</dbReference>
<reference evidence="1 2" key="1">
    <citation type="journal article" date="2014" name="Int. J. Syst. Evol. Microbiol.">
        <title>Complete genome sequence of Corynebacterium casei LMG S-19264T (=DSM 44701T), isolated from a smear-ripened cheese.</title>
        <authorList>
            <consortium name="US DOE Joint Genome Institute (JGI-PGF)"/>
            <person name="Walter F."/>
            <person name="Albersmeier A."/>
            <person name="Kalinowski J."/>
            <person name="Ruckert C."/>
        </authorList>
    </citation>
    <scope>NUCLEOTIDE SEQUENCE [LARGE SCALE GENOMIC DNA]</scope>
    <source>
        <strain evidence="1 2">CGMCC 1.7286</strain>
    </source>
</reference>
<dbReference type="EMBL" id="BMLT01000021">
    <property type="protein sequence ID" value="GGO89070.1"/>
    <property type="molecule type" value="Genomic_DNA"/>
</dbReference>
<dbReference type="RefSeq" id="WP_188862990.1">
    <property type="nucleotide sequence ID" value="NZ_BMLT01000021.1"/>
</dbReference>
<organism evidence="1 2">
    <name type="scientific">Marinobacterium nitratireducens</name>
    <dbReference type="NCBI Taxonomy" id="518897"/>
    <lineage>
        <taxon>Bacteria</taxon>
        <taxon>Pseudomonadati</taxon>
        <taxon>Pseudomonadota</taxon>
        <taxon>Gammaproteobacteria</taxon>
        <taxon>Oceanospirillales</taxon>
        <taxon>Oceanospirillaceae</taxon>
        <taxon>Marinobacterium</taxon>
    </lineage>
</organism>
<keyword evidence="2" id="KW-1185">Reference proteome</keyword>
<evidence type="ECO:0000313" key="2">
    <source>
        <dbReference type="Proteomes" id="UP000599578"/>
    </source>
</evidence>
<accession>A0A918DXS6</accession>
<sequence>MNDLTTEELGRILNWYRLAELSFATLESDDEQLHERLSETYEEQIELDSLDMNDCGDACKL</sequence>
<evidence type="ECO:0000313" key="1">
    <source>
        <dbReference type="EMBL" id="GGO89070.1"/>
    </source>
</evidence>
<comment type="caution">
    <text evidence="1">The sequence shown here is derived from an EMBL/GenBank/DDBJ whole genome shotgun (WGS) entry which is preliminary data.</text>
</comment>
<name>A0A918DXS6_9GAMM</name>
<gene>
    <name evidence="1" type="ORF">GCM10011348_45960</name>
</gene>
<proteinExistence type="predicted"/>